<dbReference type="GO" id="GO:0071474">
    <property type="term" value="P:cellular hyperosmotic response"/>
    <property type="evidence" value="ECO:0007669"/>
    <property type="project" value="TreeGrafter"/>
</dbReference>
<organism evidence="5 6">
    <name type="scientific">Candolleomyces aberdarensis</name>
    <dbReference type="NCBI Taxonomy" id="2316362"/>
    <lineage>
        <taxon>Eukaryota</taxon>
        <taxon>Fungi</taxon>
        <taxon>Dikarya</taxon>
        <taxon>Basidiomycota</taxon>
        <taxon>Agaricomycotina</taxon>
        <taxon>Agaricomycetes</taxon>
        <taxon>Agaricomycetidae</taxon>
        <taxon>Agaricales</taxon>
        <taxon>Agaricineae</taxon>
        <taxon>Psathyrellaceae</taxon>
        <taxon>Candolleomyces</taxon>
    </lineage>
</organism>
<reference evidence="5 6" key="1">
    <citation type="submission" date="2019-01" db="EMBL/GenBank/DDBJ databases">
        <title>Draft genome sequence of Psathyrella aberdarensis IHI B618.</title>
        <authorList>
            <person name="Buettner E."/>
            <person name="Kellner H."/>
        </authorList>
    </citation>
    <scope>NUCLEOTIDE SEQUENCE [LARGE SCALE GENOMIC DNA]</scope>
    <source>
        <strain evidence="5 6">IHI B618</strain>
    </source>
</reference>
<sequence>MPVSTQDLACSLISVLESDTVSPVPAPNNVTFDILLADDNLFNQKLAIKILEKKYGHTVHIAEKGSLAVDAF</sequence>
<dbReference type="PANTHER" id="PTHR45339:SF1">
    <property type="entry name" value="HYBRID SIGNAL TRANSDUCTION HISTIDINE KINASE J"/>
    <property type="match status" value="1"/>
</dbReference>
<dbReference type="InterPro" id="IPR001789">
    <property type="entry name" value="Sig_transdc_resp-reg_receiver"/>
</dbReference>
<comment type="caution">
    <text evidence="5">The sequence shown here is derived from an EMBL/GenBank/DDBJ whole genome shotgun (WGS) entry which is preliminary data.</text>
</comment>
<gene>
    <name evidence="5" type="ORF">EST38_g752</name>
</gene>
<keyword evidence="2" id="KW-0902">Two-component regulatory system</keyword>
<protein>
    <recommendedName>
        <fullName evidence="4">Response regulatory domain-containing protein</fullName>
    </recommendedName>
</protein>
<dbReference type="OrthoDB" id="10266508at2759"/>
<proteinExistence type="predicted"/>
<feature type="domain" description="Response regulatory" evidence="4">
    <location>
        <begin position="33"/>
        <end position="72"/>
    </location>
</feature>
<dbReference type="PROSITE" id="PS50110">
    <property type="entry name" value="RESPONSE_REGULATORY"/>
    <property type="match status" value="1"/>
</dbReference>
<dbReference type="EMBL" id="SDEE01000009">
    <property type="protein sequence ID" value="RXW25089.1"/>
    <property type="molecule type" value="Genomic_DNA"/>
</dbReference>
<dbReference type="SUPFAM" id="SSF52172">
    <property type="entry name" value="CheY-like"/>
    <property type="match status" value="1"/>
</dbReference>
<name>A0A4Q2DXK1_9AGAR</name>
<evidence type="ECO:0000256" key="3">
    <source>
        <dbReference type="PROSITE-ProRule" id="PRU00169"/>
    </source>
</evidence>
<dbReference type="GO" id="GO:0000160">
    <property type="term" value="P:phosphorelay signal transduction system"/>
    <property type="evidence" value="ECO:0007669"/>
    <property type="project" value="UniProtKB-KW"/>
</dbReference>
<keyword evidence="6" id="KW-1185">Reference proteome</keyword>
<dbReference type="InterPro" id="IPR011006">
    <property type="entry name" value="CheY-like_superfamily"/>
</dbReference>
<evidence type="ECO:0000256" key="2">
    <source>
        <dbReference type="ARBA" id="ARBA00023012"/>
    </source>
</evidence>
<evidence type="ECO:0000256" key="1">
    <source>
        <dbReference type="ARBA" id="ARBA00022553"/>
    </source>
</evidence>
<dbReference type="AlphaFoldDB" id="A0A4Q2DXK1"/>
<dbReference type="Gene3D" id="3.40.50.2300">
    <property type="match status" value="1"/>
</dbReference>
<evidence type="ECO:0000313" key="5">
    <source>
        <dbReference type="EMBL" id="RXW25089.1"/>
    </source>
</evidence>
<comment type="caution">
    <text evidence="3">Lacks conserved residue(s) required for the propagation of feature annotation.</text>
</comment>
<accession>A0A4Q2DXK1</accession>
<dbReference type="STRING" id="2316362.A0A4Q2DXK1"/>
<keyword evidence="1" id="KW-0597">Phosphoprotein</keyword>
<evidence type="ECO:0000259" key="4">
    <source>
        <dbReference type="PROSITE" id="PS50110"/>
    </source>
</evidence>
<evidence type="ECO:0000313" key="6">
    <source>
        <dbReference type="Proteomes" id="UP000290288"/>
    </source>
</evidence>
<dbReference type="GO" id="GO:0004673">
    <property type="term" value="F:protein histidine kinase activity"/>
    <property type="evidence" value="ECO:0007669"/>
    <property type="project" value="TreeGrafter"/>
</dbReference>
<dbReference type="PANTHER" id="PTHR45339">
    <property type="entry name" value="HYBRID SIGNAL TRANSDUCTION HISTIDINE KINASE J"/>
    <property type="match status" value="1"/>
</dbReference>
<dbReference type="Proteomes" id="UP000290288">
    <property type="component" value="Unassembled WGS sequence"/>
</dbReference>